<dbReference type="EMBL" id="CP003843">
    <property type="protein sequence ID" value="AFS82520.1"/>
    <property type="molecule type" value="Genomic_DNA"/>
</dbReference>
<dbReference type="PATRIC" id="fig|1229909.8.peg.767"/>
<proteinExistence type="predicted"/>
<reference evidence="1 2" key="1">
    <citation type="journal article" date="2012" name="J. Bacteriol.">
        <title>Draft Genome Sequence of an Ammonia-Oxidizing Archaeon, "Candidatus Nitrosopumilus sediminis" AR2, from Svalbard in the Arctic Circle.</title>
        <authorList>
            <person name="Park S.J."/>
            <person name="Kim J.G."/>
            <person name="Jung M.Y."/>
            <person name="Kim S.J."/>
            <person name="Cha I.T."/>
            <person name="Ghai R."/>
            <person name="Martin-Cuadrado A.B."/>
            <person name="Rodriguez-Valera F."/>
            <person name="Rhee S.K."/>
        </authorList>
    </citation>
    <scope>NUCLEOTIDE SEQUENCE [LARGE SCALE GENOMIC DNA]</scope>
    <source>
        <strain evidence="1 2">AR2</strain>
    </source>
</reference>
<evidence type="ECO:0000313" key="2">
    <source>
        <dbReference type="Proteomes" id="UP000006100"/>
    </source>
</evidence>
<dbReference type="OrthoDB" id="2903at2157"/>
<dbReference type="RefSeq" id="WP_014964892.1">
    <property type="nucleotide sequence ID" value="NC_018656.1"/>
</dbReference>
<keyword evidence="2" id="KW-1185">Reference proteome</keyword>
<evidence type="ECO:0000313" key="1">
    <source>
        <dbReference type="EMBL" id="AFS82520.1"/>
    </source>
</evidence>
<dbReference type="AlphaFoldDB" id="K0BBZ7"/>
<dbReference type="GeneID" id="13697731"/>
<gene>
    <name evidence="1" type="ORF">NSED_03570</name>
</gene>
<accession>K0BBZ7</accession>
<organism evidence="1 2">
    <name type="scientific">Candidatus Nitrosopumilus sediminis</name>
    <dbReference type="NCBI Taxonomy" id="1229909"/>
    <lineage>
        <taxon>Archaea</taxon>
        <taxon>Nitrososphaerota</taxon>
        <taxon>Nitrososphaeria</taxon>
        <taxon>Nitrosopumilales</taxon>
        <taxon>Nitrosopumilaceae</taxon>
        <taxon>Nitrosopumilus</taxon>
    </lineage>
</organism>
<protein>
    <recommendedName>
        <fullName evidence="3">DUF1059 domain-containing protein</fullName>
    </recommendedName>
</protein>
<name>K0BBZ7_9ARCH</name>
<dbReference type="HOGENOM" id="CLU_2893057_0_0_2"/>
<evidence type="ECO:0008006" key="3">
    <source>
        <dbReference type="Google" id="ProtNLM"/>
    </source>
</evidence>
<dbReference type="KEGG" id="nir:NSED_03570"/>
<dbReference type="STRING" id="1229909.NSED_03570"/>
<dbReference type="Proteomes" id="UP000006100">
    <property type="component" value="Chromosome"/>
</dbReference>
<sequence>MNFNCIIPSCNYKRNNIEEDEFLKHLKEEHQNEMREISIKENMTIEMAEMITTSNSKTFINY</sequence>